<feature type="domain" description="NAD(P)-binding" evidence="1">
    <location>
        <begin position="7"/>
        <end position="157"/>
    </location>
</feature>
<reference evidence="2" key="1">
    <citation type="submission" date="2020-08" db="EMBL/GenBank/DDBJ databases">
        <title>Novel species isolated from subtropical streams in China.</title>
        <authorList>
            <person name="Lu H."/>
        </authorList>
    </citation>
    <scope>NUCLEOTIDE SEQUENCE</scope>
    <source>
        <strain evidence="2">LX22W</strain>
    </source>
</reference>
<dbReference type="Proteomes" id="UP000627446">
    <property type="component" value="Unassembled WGS sequence"/>
</dbReference>
<dbReference type="Pfam" id="PF13460">
    <property type="entry name" value="NAD_binding_10"/>
    <property type="match status" value="1"/>
</dbReference>
<protein>
    <submittedName>
        <fullName evidence="2">NAD-dependent dehydratase</fullName>
    </submittedName>
</protein>
<dbReference type="Gene3D" id="3.40.50.720">
    <property type="entry name" value="NAD(P)-binding Rossmann-like Domain"/>
    <property type="match status" value="1"/>
</dbReference>
<name>A0A923HQ98_9BURK</name>
<evidence type="ECO:0000313" key="3">
    <source>
        <dbReference type="Proteomes" id="UP000627446"/>
    </source>
</evidence>
<evidence type="ECO:0000313" key="2">
    <source>
        <dbReference type="EMBL" id="MBC3883197.1"/>
    </source>
</evidence>
<dbReference type="SUPFAM" id="SSF51735">
    <property type="entry name" value="NAD(P)-binding Rossmann-fold domains"/>
    <property type="match status" value="1"/>
</dbReference>
<gene>
    <name evidence="2" type="ORF">H8K36_17510</name>
</gene>
<dbReference type="AlphaFoldDB" id="A0A923HQ98"/>
<dbReference type="PANTHER" id="PTHR14097:SF7">
    <property type="entry name" value="OXIDOREDUCTASE HTATIP2"/>
    <property type="match status" value="1"/>
</dbReference>
<dbReference type="RefSeq" id="WP_186917821.1">
    <property type="nucleotide sequence ID" value="NZ_JACOFZ010000011.1"/>
</dbReference>
<dbReference type="InterPro" id="IPR016040">
    <property type="entry name" value="NAD(P)-bd_dom"/>
</dbReference>
<organism evidence="2 3">
    <name type="scientific">Undibacterium nitidum</name>
    <dbReference type="NCBI Taxonomy" id="2762298"/>
    <lineage>
        <taxon>Bacteria</taxon>
        <taxon>Pseudomonadati</taxon>
        <taxon>Pseudomonadota</taxon>
        <taxon>Betaproteobacteria</taxon>
        <taxon>Burkholderiales</taxon>
        <taxon>Oxalobacteraceae</taxon>
        <taxon>Undibacterium</taxon>
    </lineage>
</organism>
<sequence length="216" mass="23419">MKCLILGATGLVGQQLLQQALEDTTISEVIAPTRKPLPPHAKLRNPIVDFDNLPLDASWWQANVALCALGTTMKIAGTREAFWTIDHDYVLRAASITKDAGVSTFVYNSSLGADATSGSFYLQVKGKVEADLENLGFAKLGIVRPSFLDGGPRPEKRQGEAIAIFLAKMLAPLLPLRYRAVSTTKVASMMWALAKSDVKGKVVIESDAIYTQTKLK</sequence>
<keyword evidence="3" id="KW-1185">Reference proteome</keyword>
<dbReference type="EMBL" id="JACOFZ010000011">
    <property type="protein sequence ID" value="MBC3883197.1"/>
    <property type="molecule type" value="Genomic_DNA"/>
</dbReference>
<accession>A0A923HQ98</accession>
<dbReference type="PANTHER" id="PTHR14097">
    <property type="entry name" value="OXIDOREDUCTASE HTATIP2"/>
    <property type="match status" value="1"/>
</dbReference>
<comment type="caution">
    <text evidence="2">The sequence shown here is derived from an EMBL/GenBank/DDBJ whole genome shotgun (WGS) entry which is preliminary data.</text>
</comment>
<dbReference type="InterPro" id="IPR036291">
    <property type="entry name" value="NAD(P)-bd_dom_sf"/>
</dbReference>
<evidence type="ECO:0000259" key="1">
    <source>
        <dbReference type="Pfam" id="PF13460"/>
    </source>
</evidence>
<proteinExistence type="predicted"/>